<dbReference type="Pfam" id="PF03564">
    <property type="entry name" value="DUF1759"/>
    <property type="match status" value="1"/>
</dbReference>
<gene>
    <name evidence="4" type="ORF">TCAL_03272</name>
</gene>
<keyword evidence="1" id="KW-0862">Zinc</keyword>
<comment type="caution">
    <text evidence="4">The sequence shown here is derived from an EMBL/GenBank/DDBJ whole genome shotgun (WGS) entry which is preliminary data.</text>
</comment>
<dbReference type="InterPro" id="IPR001878">
    <property type="entry name" value="Znf_CCHC"/>
</dbReference>
<dbReference type="PANTHER" id="PTHR47331:SF5">
    <property type="entry name" value="RIBONUCLEASE H"/>
    <property type="match status" value="1"/>
</dbReference>
<dbReference type="GO" id="GO:0003676">
    <property type="term" value="F:nucleic acid binding"/>
    <property type="evidence" value="ECO:0007669"/>
    <property type="project" value="InterPro"/>
</dbReference>
<dbReference type="PANTHER" id="PTHR47331">
    <property type="entry name" value="PHD-TYPE DOMAIN-CONTAINING PROTEIN"/>
    <property type="match status" value="1"/>
</dbReference>
<keyword evidence="1" id="KW-0479">Metal-binding</keyword>
<reference evidence="4 5" key="1">
    <citation type="journal article" date="2018" name="Nat. Ecol. Evol.">
        <title>Genomic signatures of mitonuclear coevolution across populations of Tigriopus californicus.</title>
        <authorList>
            <person name="Barreto F.S."/>
            <person name="Watson E.T."/>
            <person name="Lima T.G."/>
            <person name="Willett C.S."/>
            <person name="Edmands S."/>
            <person name="Li W."/>
            <person name="Burton R.S."/>
        </authorList>
    </citation>
    <scope>NUCLEOTIDE SEQUENCE [LARGE SCALE GENOMIC DNA]</scope>
    <source>
        <strain evidence="4 5">San Diego</strain>
    </source>
</reference>
<dbReference type="Proteomes" id="UP000318571">
    <property type="component" value="Chromosome 1"/>
</dbReference>
<keyword evidence="5" id="KW-1185">Reference proteome</keyword>
<evidence type="ECO:0000313" key="4">
    <source>
        <dbReference type="EMBL" id="TRY69422.1"/>
    </source>
</evidence>
<evidence type="ECO:0000256" key="2">
    <source>
        <dbReference type="SAM" id="MobiDB-lite"/>
    </source>
</evidence>
<name>A0A553NVG9_TIGCA</name>
<dbReference type="PROSITE" id="PS50158">
    <property type="entry name" value="ZF_CCHC"/>
    <property type="match status" value="1"/>
</dbReference>
<dbReference type="STRING" id="6832.A0A553NVG9"/>
<dbReference type="OMA" id="RTHQAST"/>
<evidence type="ECO:0000256" key="1">
    <source>
        <dbReference type="PROSITE-ProRule" id="PRU00047"/>
    </source>
</evidence>
<dbReference type="InterPro" id="IPR005312">
    <property type="entry name" value="DUF1759"/>
</dbReference>
<feature type="region of interest" description="Disordered" evidence="2">
    <location>
        <begin position="1"/>
        <end position="39"/>
    </location>
</feature>
<keyword evidence="1" id="KW-0863">Zinc-finger</keyword>
<feature type="domain" description="CCHC-type" evidence="3">
    <location>
        <begin position="482"/>
        <end position="497"/>
    </location>
</feature>
<organism evidence="4 5">
    <name type="scientific">Tigriopus californicus</name>
    <name type="common">Marine copepod</name>
    <dbReference type="NCBI Taxonomy" id="6832"/>
    <lineage>
        <taxon>Eukaryota</taxon>
        <taxon>Metazoa</taxon>
        <taxon>Ecdysozoa</taxon>
        <taxon>Arthropoda</taxon>
        <taxon>Crustacea</taxon>
        <taxon>Multicrustacea</taxon>
        <taxon>Hexanauplia</taxon>
        <taxon>Copepoda</taxon>
        <taxon>Harpacticoida</taxon>
        <taxon>Harpacticidae</taxon>
        <taxon>Tigriopus</taxon>
    </lineage>
</organism>
<protein>
    <recommendedName>
        <fullName evidence="3">CCHC-type domain-containing protein</fullName>
    </recommendedName>
</protein>
<sequence>MATEESGFGPDGTDPNDKLGTTGLTQAKSRTEEAFSTSEAVKRLTKTMANKKRAITLQIKTLRADMTNEPQTSRTVLKFKSQALQEVLKELRHVVDEVSLEAEDEVALERYANYWLDEQNRVLEIVGQVEDHVVERLEEASTVFGSSQATLAQFRDTERLRLHNELESAREHEEDAKRRTLEVRNQIDQLQLGDRVRDFEEETMRSPGHHKSWDNERSATSWMRKDSSAPQEPCWIGGQNGIRSELVIFDGEPLNFENWANMFESMVHNTRRSPAEKMGLLRSSLSSECRKVIEGLSNSKADYLEALDVLYKRYGDQRTLQRAHLRALRDLPNVKNGDPRNFPLFADSIQGHLRVVIRMLPKNDGLLTTLMEQLEQKMDREHFNDWDDYAKDIQMGDRIHRFGECAMKKAKRDRYYIGQSNPKYYVGARGWVHELSSSHVDWKGSFRPCKICCGAHKEKDCQRFKDAESKNRRDMARQFGLCYLCLELGHRVSDCPRQKEMECRIQGCHGAHHTWLHIEKIPTRIKEDINEGK</sequence>
<dbReference type="AlphaFoldDB" id="A0A553NVG9"/>
<dbReference type="EMBL" id="VCGU01000010">
    <property type="protein sequence ID" value="TRY69422.1"/>
    <property type="molecule type" value="Genomic_DNA"/>
</dbReference>
<evidence type="ECO:0000259" key="3">
    <source>
        <dbReference type="PROSITE" id="PS50158"/>
    </source>
</evidence>
<dbReference type="GO" id="GO:0008270">
    <property type="term" value="F:zinc ion binding"/>
    <property type="evidence" value="ECO:0007669"/>
    <property type="project" value="UniProtKB-KW"/>
</dbReference>
<proteinExistence type="predicted"/>
<evidence type="ECO:0000313" key="5">
    <source>
        <dbReference type="Proteomes" id="UP000318571"/>
    </source>
</evidence>
<feature type="compositionally biased region" description="Polar residues" evidence="2">
    <location>
        <begin position="22"/>
        <end position="39"/>
    </location>
</feature>
<accession>A0A553NVG9</accession>